<dbReference type="InterPro" id="IPR012474">
    <property type="entry name" value="Frigida"/>
</dbReference>
<sequence>MDSDSFFDLIVSSSKESDLLCKEIPLTLKESIDPAKFVMDAIARVFPVDQRAVRLPPGDLGWVCVLLLEGLVFALPDLELGAERSPVTRIVKESQGESGCMEV</sequence>
<comment type="similarity">
    <text evidence="1">Belongs to the Frigida family.</text>
</comment>
<keyword evidence="1" id="KW-0217">Developmental protein</keyword>
<dbReference type="Proteomes" id="UP000775213">
    <property type="component" value="Unassembled WGS sequence"/>
</dbReference>
<keyword evidence="3" id="KW-1185">Reference proteome</keyword>
<reference evidence="2 3" key="1">
    <citation type="journal article" date="2021" name="Hortic Res">
        <title>Chromosome-scale assembly of the Dendrobium chrysotoxum genome enhances the understanding of orchid evolution.</title>
        <authorList>
            <person name="Zhang Y."/>
            <person name="Zhang G.Q."/>
            <person name="Zhang D."/>
            <person name="Liu X.D."/>
            <person name="Xu X.Y."/>
            <person name="Sun W.H."/>
            <person name="Yu X."/>
            <person name="Zhu X."/>
            <person name="Wang Z.W."/>
            <person name="Zhao X."/>
            <person name="Zhong W.Y."/>
            <person name="Chen H."/>
            <person name="Yin W.L."/>
            <person name="Huang T."/>
            <person name="Niu S.C."/>
            <person name="Liu Z.J."/>
        </authorList>
    </citation>
    <scope>NUCLEOTIDE SEQUENCE [LARGE SCALE GENOMIC DNA]</scope>
    <source>
        <strain evidence="2">Lindl</strain>
    </source>
</reference>
<evidence type="ECO:0000313" key="3">
    <source>
        <dbReference type="Proteomes" id="UP000775213"/>
    </source>
</evidence>
<dbReference type="Pfam" id="PF07899">
    <property type="entry name" value="Frigida"/>
    <property type="match status" value="1"/>
</dbReference>
<keyword evidence="1" id="KW-0221">Differentiation</keyword>
<gene>
    <name evidence="2" type="ORF">IEQ34_023028</name>
</gene>
<dbReference type="EMBL" id="JAGFBR010000019">
    <property type="protein sequence ID" value="KAH0449228.1"/>
    <property type="molecule type" value="Genomic_DNA"/>
</dbReference>
<organism evidence="2 3">
    <name type="scientific">Dendrobium chrysotoxum</name>
    <name type="common">Orchid</name>
    <dbReference type="NCBI Taxonomy" id="161865"/>
    <lineage>
        <taxon>Eukaryota</taxon>
        <taxon>Viridiplantae</taxon>
        <taxon>Streptophyta</taxon>
        <taxon>Embryophyta</taxon>
        <taxon>Tracheophyta</taxon>
        <taxon>Spermatophyta</taxon>
        <taxon>Magnoliopsida</taxon>
        <taxon>Liliopsida</taxon>
        <taxon>Asparagales</taxon>
        <taxon>Orchidaceae</taxon>
        <taxon>Epidendroideae</taxon>
        <taxon>Malaxideae</taxon>
        <taxon>Dendrobiinae</taxon>
        <taxon>Dendrobium</taxon>
    </lineage>
</organism>
<dbReference type="AlphaFoldDB" id="A0AAV7G0Q2"/>
<dbReference type="GO" id="GO:0009908">
    <property type="term" value="P:flower development"/>
    <property type="evidence" value="ECO:0007669"/>
    <property type="project" value="UniProtKB-KW"/>
</dbReference>
<dbReference type="GO" id="GO:0030154">
    <property type="term" value="P:cell differentiation"/>
    <property type="evidence" value="ECO:0007669"/>
    <property type="project" value="UniProtKB-KW"/>
</dbReference>
<evidence type="ECO:0000256" key="1">
    <source>
        <dbReference type="RuleBase" id="RU364012"/>
    </source>
</evidence>
<keyword evidence="1" id="KW-0287">Flowering</keyword>
<comment type="caution">
    <text evidence="2">The sequence shown here is derived from an EMBL/GenBank/DDBJ whole genome shotgun (WGS) entry which is preliminary data.</text>
</comment>
<name>A0AAV7G0Q2_DENCH</name>
<protein>
    <recommendedName>
        <fullName evidence="1">FRIGIDA-like protein</fullName>
    </recommendedName>
</protein>
<proteinExistence type="inferred from homology"/>
<accession>A0AAV7G0Q2</accession>
<evidence type="ECO:0000313" key="2">
    <source>
        <dbReference type="EMBL" id="KAH0449228.1"/>
    </source>
</evidence>